<dbReference type="CDD" id="cd16442">
    <property type="entry name" value="BPL"/>
    <property type="match status" value="1"/>
</dbReference>
<dbReference type="PANTHER" id="PTHR12835">
    <property type="entry name" value="BIOTIN PROTEIN LIGASE"/>
    <property type="match status" value="1"/>
</dbReference>
<dbReference type="GO" id="GO:0005737">
    <property type="term" value="C:cytoplasm"/>
    <property type="evidence" value="ECO:0007669"/>
    <property type="project" value="TreeGrafter"/>
</dbReference>
<organism evidence="3 4">
    <name type="scientific">Pedobacter westerhofensis</name>
    <dbReference type="NCBI Taxonomy" id="425512"/>
    <lineage>
        <taxon>Bacteria</taxon>
        <taxon>Pseudomonadati</taxon>
        <taxon>Bacteroidota</taxon>
        <taxon>Sphingobacteriia</taxon>
        <taxon>Sphingobacteriales</taxon>
        <taxon>Sphingobacteriaceae</taxon>
        <taxon>Pedobacter</taxon>
    </lineage>
</organism>
<dbReference type="RefSeq" id="WP_142528693.1">
    <property type="nucleotide sequence ID" value="NZ_CBCSJO010000006.1"/>
</dbReference>
<dbReference type="EMBL" id="FXTN01000006">
    <property type="protein sequence ID" value="SMO75596.1"/>
    <property type="molecule type" value="Genomic_DNA"/>
</dbReference>
<sequence>MQNNTFSTLFVGQNLIKLSAVDSTNNFLKRMVSNSEPLPEGTVIMAENQYAGRGQVESNWHAEPGKNLTFSLLLYPAFLPLTLQFRLNMAVSVAIQHALKAIAGEGLTIKWPNDIYFGSRKLGGILIENIVSAGRIKACIIGIGINVNQQAFEPGLENRAGSIYQILHQDVNLISLLIQICSQIEASYLKLKAGNYNTLREEYLNFLYRFNVKAAYRQNGERIEGKIIDVSDAGILSMETETGVMSYNFKEIEFVNDNQPK</sequence>
<keyword evidence="4" id="KW-1185">Reference proteome</keyword>
<evidence type="ECO:0000313" key="4">
    <source>
        <dbReference type="Proteomes" id="UP000320300"/>
    </source>
</evidence>
<feature type="domain" description="BPL/LPL catalytic" evidence="2">
    <location>
        <begin position="10"/>
        <end position="192"/>
    </location>
</feature>
<dbReference type="Gene3D" id="3.30.930.10">
    <property type="entry name" value="Bira Bifunctional Protein, Domain 2"/>
    <property type="match status" value="1"/>
</dbReference>
<dbReference type="GO" id="GO:0004077">
    <property type="term" value="F:biotin--[biotin carboxyl-carrier protein] ligase activity"/>
    <property type="evidence" value="ECO:0007669"/>
    <property type="project" value="InterPro"/>
</dbReference>
<dbReference type="InterPro" id="IPR004408">
    <property type="entry name" value="Biotin_CoA_COase_ligase"/>
</dbReference>
<name>A0A521DV59_9SPHI</name>
<dbReference type="PROSITE" id="PS51733">
    <property type="entry name" value="BPL_LPL_CATALYTIC"/>
    <property type="match status" value="1"/>
</dbReference>
<dbReference type="AlphaFoldDB" id="A0A521DV59"/>
<evidence type="ECO:0000259" key="2">
    <source>
        <dbReference type="PROSITE" id="PS51733"/>
    </source>
</evidence>
<reference evidence="3 4" key="1">
    <citation type="submission" date="2017-05" db="EMBL/GenBank/DDBJ databases">
        <authorList>
            <person name="Varghese N."/>
            <person name="Submissions S."/>
        </authorList>
    </citation>
    <scope>NUCLEOTIDE SEQUENCE [LARGE SCALE GENOMIC DNA]</scope>
    <source>
        <strain evidence="3 4">DSM 19036</strain>
    </source>
</reference>
<dbReference type="InterPro" id="IPR004143">
    <property type="entry name" value="BPL_LPL_catalytic"/>
</dbReference>
<accession>A0A521DV59</accession>
<dbReference type="PANTHER" id="PTHR12835:SF5">
    <property type="entry name" value="BIOTIN--PROTEIN LIGASE"/>
    <property type="match status" value="1"/>
</dbReference>
<dbReference type="Proteomes" id="UP000320300">
    <property type="component" value="Unassembled WGS sequence"/>
</dbReference>
<keyword evidence="1 3" id="KW-0436">Ligase</keyword>
<dbReference type="OrthoDB" id="9807064at2"/>
<proteinExistence type="predicted"/>
<evidence type="ECO:0000256" key="1">
    <source>
        <dbReference type="ARBA" id="ARBA00022598"/>
    </source>
</evidence>
<dbReference type="Pfam" id="PF03099">
    <property type="entry name" value="BPL_LplA_LipB"/>
    <property type="match status" value="1"/>
</dbReference>
<dbReference type="SUPFAM" id="SSF55681">
    <property type="entry name" value="Class II aaRS and biotin synthetases"/>
    <property type="match status" value="1"/>
</dbReference>
<evidence type="ECO:0000313" key="3">
    <source>
        <dbReference type="EMBL" id="SMO75596.1"/>
    </source>
</evidence>
<protein>
    <submittedName>
        <fullName evidence="3">BirA family transcriptional regulator, biotin operon repressor / biotin-[acetyl-CoA-carboxylase] ligase</fullName>
    </submittedName>
</protein>
<dbReference type="InterPro" id="IPR045864">
    <property type="entry name" value="aa-tRNA-synth_II/BPL/LPL"/>
</dbReference>
<dbReference type="NCBIfam" id="TIGR00121">
    <property type="entry name" value="birA_ligase"/>
    <property type="match status" value="1"/>
</dbReference>
<gene>
    <name evidence="3" type="ORF">SAMN06265348_106239</name>
</gene>